<dbReference type="GO" id="GO:0016757">
    <property type="term" value="F:glycosyltransferase activity"/>
    <property type="evidence" value="ECO:0007669"/>
    <property type="project" value="InterPro"/>
</dbReference>
<dbReference type="Gene3D" id="3.40.50.2000">
    <property type="entry name" value="Glycogen Phosphorylase B"/>
    <property type="match status" value="2"/>
</dbReference>
<proteinExistence type="predicted"/>
<feature type="domain" description="Glycosyltransferase subfamily 4-like N-terminal" evidence="2">
    <location>
        <begin position="19"/>
        <end position="154"/>
    </location>
</feature>
<dbReference type="Pfam" id="PF13477">
    <property type="entry name" value="Glyco_trans_4_2"/>
    <property type="match status" value="1"/>
</dbReference>
<dbReference type="InterPro" id="IPR001296">
    <property type="entry name" value="Glyco_trans_1"/>
</dbReference>
<sequence length="376" mass="41993">MSLGTKKLKIGIVLNTAWNIYNFRLGLVKAFLAAGHEVFAIAPVDDFVEKIKATGCHFVPIVHLSRKGVNPVQDLKFTYELYKIYKNKQLDLVLQYTIKPNIYGCFAARMAKVKTISTVTGLGYSFLTEGIVNKVVKKLYKTAFKSANCVAFQNQDDQALFERLGLCPATKTALIKGSGINTSYFKPLPKTKETTKLVYLFVGRLLYDKGVRELFEAAQQVKKKYAAVEIWVVGGIDEGNPSAVDRKLVEEQHSNGIINYLGLSSDVRSIMQNADVVLLPSYREGLPRVMLESLAMGKPVITTQTAGCRETVVEGENGYLVPIKNAEALADAMIKMYQLSDEQRQKMGANGRQMALKEFDEQAIIARYFEEINQLF</sequence>
<accession>A0A916DU38</accession>
<dbReference type="RefSeq" id="WP_264789061.1">
    <property type="nucleotide sequence ID" value="NZ_AP026867.1"/>
</dbReference>
<dbReference type="CDD" id="cd03808">
    <property type="entry name" value="GT4_CapM-like"/>
    <property type="match status" value="1"/>
</dbReference>
<dbReference type="KEGG" id="aup:AsAng_0045710"/>
<reference evidence="3" key="1">
    <citation type="submission" date="2022-09" db="EMBL/GenBank/DDBJ databases">
        <title>Aureispira anguillicida sp. nov., isolated from Leptocephalus of Japanese eel Anguilla japonica.</title>
        <authorList>
            <person name="Yuasa K."/>
            <person name="Mekata T."/>
            <person name="Ikunari K."/>
        </authorList>
    </citation>
    <scope>NUCLEOTIDE SEQUENCE</scope>
    <source>
        <strain evidence="3">EL160426</strain>
    </source>
</reference>
<keyword evidence="4" id="KW-1185">Reference proteome</keyword>
<dbReference type="EMBL" id="AP026867">
    <property type="protein sequence ID" value="BDS13809.1"/>
    <property type="molecule type" value="Genomic_DNA"/>
</dbReference>
<dbReference type="PANTHER" id="PTHR12526">
    <property type="entry name" value="GLYCOSYLTRANSFERASE"/>
    <property type="match status" value="1"/>
</dbReference>
<dbReference type="Pfam" id="PF00534">
    <property type="entry name" value="Glycos_transf_1"/>
    <property type="match status" value="1"/>
</dbReference>
<protein>
    <submittedName>
        <fullName evidence="3">Glycosyltransferase family 4 protein</fullName>
    </submittedName>
</protein>
<dbReference type="AlphaFoldDB" id="A0A916DU38"/>
<evidence type="ECO:0000313" key="3">
    <source>
        <dbReference type="EMBL" id="BDS13809.1"/>
    </source>
</evidence>
<dbReference type="Proteomes" id="UP001060919">
    <property type="component" value="Chromosome"/>
</dbReference>
<evidence type="ECO:0000259" key="1">
    <source>
        <dbReference type="Pfam" id="PF00534"/>
    </source>
</evidence>
<dbReference type="SUPFAM" id="SSF53756">
    <property type="entry name" value="UDP-Glycosyltransferase/glycogen phosphorylase"/>
    <property type="match status" value="1"/>
</dbReference>
<gene>
    <name evidence="3" type="ORF">AsAng_0045710</name>
</gene>
<dbReference type="PANTHER" id="PTHR12526:SF638">
    <property type="entry name" value="SPORE COAT PROTEIN SA"/>
    <property type="match status" value="1"/>
</dbReference>
<dbReference type="InterPro" id="IPR028098">
    <property type="entry name" value="Glyco_trans_4-like_N"/>
</dbReference>
<name>A0A916DU38_9BACT</name>
<organism evidence="3 4">
    <name type="scientific">Aureispira anguillae</name>
    <dbReference type="NCBI Taxonomy" id="2864201"/>
    <lineage>
        <taxon>Bacteria</taxon>
        <taxon>Pseudomonadati</taxon>
        <taxon>Bacteroidota</taxon>
        <taxon>Saprospiria</taxon>
        <taxon>Saprospirales</taxon>
        <taxon>Saprospiraceae</taxon>
        <taxon>Aureispira</taxon>
    </lineage>
</organism>
<evidence type="ECO:0000259" key="2">
    <source>
        <dbReference type="Pfam" id="PF13477"/>
    </source>
</evidence>
<feature type="domain" description="Glycosyl transferase family 1" evidence="1">
    <location>
        <begin position="191"/>
        <end position="354"/>
    </location>
</feature>
<evidence type="ECO:0000313" key="4">
    <source>
        <dbReference type="Proteomes" id="UP001060919"/>
    </source>
</evidence>